<evidence type="ECO:0000313" key="1">
    <source>
        <dbReference type="EMBL" id="KIK20273.1"/>
    </source>
</evidence>
<sequence>MAIQTELSGLEGLLSGTSKILPLVRSLTEAWISIGDLIVLVKSSVLDSRVALAKELTTIATDTNAAARGLQKIFAQVQGTVDVMQAVNKNLLHLLQHCILPISVLSAYCYTVGNSLSSNDCAASDHHITQAFEQMLFQFQLTLSSLIHRVVQVQGSLDGIESHLGFIRELAAMESNTLAVEHSEVLAALLTFLGLNRRQIEMLESKRRSLQDITHYRAEATWYVTNTLAGLMELEEALEVLRSMVQGAGLIDGVSMEVIIHALMKGTDRLRQAGGGAAHTLAPLLTA</sequence>
<evidence type="ECO:0000313" key="2">
    <source>
        <dbReference type="Proteomes" id="UP000054018"/>
    </source>
</evidence>
<gene>
    <name evidence="1" type="ORF">PISMIDRAFT_13104</name>
</gene>
<dbReference type="HOGENOM" id="CLU_060379_0_0_1"/>
<name>A0A0C9ZK02_9AGAM</name>
<keyword evidence="2" id="KW-1185">Reference proteome</keyword>
<dbReference type="AlphaFoldDB" id="A0A0C9ZK02"/>
<dbReference type="Proteomes" id="UP000054018">
    <property type="component" value="Unassembled WGS sequence"/>
</dbReference>
<dbReference type="OrthoDB" id="2654952at2759"/>
<reference evidence="2" key="2">
    <citation type="submission" date="2015-01" db="EMBL/GenBank/DDBJ databases">
        <title>Evolutionary Origins and Diversification of the Mycorrhizal Mutualists.</title>
        <authorList>
            <consortium name="DOE Joint Genome Institute"/>
            <consortium name="Mycorrhizal Genomics Consortium"/>
            <person name="Kohler A."/>
            <person name="Kuo A."/>
            <person name="Nagy L.G."/>
            <person name="Floudas D."/>
            <person name="Copeland A."/>
            <person name="Barry K.W."/>
            <person name="Cichocki N."/>
            <person name="Veneault-Fourrey C."/>
            <person name="LaButti K."/>
            <person name="Lindquist E.A."/>
            <person name="Lipzen A."/>
            <person name="Lundell T."/>
            <person name="Morin E."/>
            <person name="Murat C."/>
            <person name="Riley R."/>
            <person name="Ohm R."/>
            <person name="Sun H."/>
            <person name="Tunlid A."/>
            <person name="Henrissat B."/>
            <person name="Grigoriev I.V."/>
            <person name="Hibbett D.S."/>
            <person name="Martin F."/>
        </authorList>
    </citation>
    <scope>NUCLEOTIDE SEQUENCE [LARGE SCALE GENOMIC DNA]</scope>
    <source>
        <strain evidence="2">441</strain>
    </source>
</reference>
<dbReference type="EMBL" id="KN833768">
    <property type="protein sequence ID" value="KIK20273.1"/>
    <property type="molecule type" value="Genomic_DNA"/>
</dbReference>
<dbReference type="STRING" id="765257.A0A0C9ZK02"/>
<proteinExistence type="predicted"/>
<reference evidence="1 2" key="1">
    <citation type="submission" date="2014-04" db="EMBL/GenBank/DDBJ databases">
        <authorList>
            <consortium name="DOE Joint Genome Institute"/>
            <person name="Kuo A."/>
            <person name="Kohler A."/>
            <person name="Costa M.D."/>
            <person name="Nagy L.G."/>
            <person name="Floudas D."/>
            <person name="Copeland A."/>
            <person name="Barry K.W."/>
            <person name="Cichocki N."/>
            <person name="Veneault-Fourrey C."/>
            <person name="LaButti K."/>
            <person name="Lindquist E.A."/>
            <person name="Lipzen A."/>
            <person name="Lundell T."/>
            <person name="Morin E."/>
            <person name="Murat C."/>
            <person name="Sun H."/>
            <person name="Tunlid A."/>
            <person name="Henrissat B."/>
            <person name="Grigoriev I.V."/>
            <person name="Hibbett D.S."/>
            <person name="Martin F."/>
            <person name="Nordberg H.P."/>
            <person name="Cantor M.N."/>
            <person name="Hua S.X."/>
        </authorList>
    </citation>
    <scope>NUCLEOTIDE SEQUENCE [LARGE SCALE GENOMIC DNA]</scope>
    <source>
        <strain evidence="1 2">441</strain>
    </source>
</reference>
<accession>A0A0C9ZK02</accession>
<protein>
    <submittedName>
        <fullName evidence="1">Uncharacterized protein</fullName>
    </submittedName>
</protein>
<organism evidence="1 2">
    <name type="scientific">Pisolithus microcarpus 441</name>
    <dbReference type="NCBI Taxonomy" id="765257"/>
    <lineage>
        <taxon>Eukaryota</taxon>
        <taxon>Fungi</taxon>
        <taxon>Dikarya</taxon>
        <taxon>Basidiomycota</taxon>
        <taxon>Agaricomycotina</taxon>
        <taxon>Agaricomycetes</taxon>
        <taxon>Agaricomycetidae</taxon>
        <taxon>Boletales</taxon>
        <taxon>Sclerodermatineae</taxon>
        <taxon>Pisolithaceae</taxon>
        <taxon>Pisolithus</taxon>
    </lineage>
</organism>